<dbReference type="PANTHER" id="PTHR30055">
    <property type="entry name" value="HTH-TYPE TRANSCRIPTIONAL REGULATOR RUTR"/>
    <property type="match status" value="1"/>
</dbReference>
<dbReference type="SUPFAM" id="SSF46689">
    <property type="entry name" value="Homeodomain-like"/>
    <property type="match status" value="1"/>
</dbReference>
<reference evidence="6" key="1">
    <citation type="submission" date="2015-02" db="EMBL/GenBank/DDBJ databases">
        <title>Genome Assembly of Bacillaceae bacterium MTCC 8252.</title>
        <authorList>
            <person name="Verma A."/>
            <person name="Khatri I."/>
            <person name="Mual P."/>
            <person name="Subramanian S."/>
            <person name="Krishnamurthi S."/>
        </authorList>
    </citation>
    <scope>NUCLEOTIDE SEQUENCE [LARGE SCALE GENOMIC DNA]</scope>
    <source>
        <strain evidence="6">MTCC 8252</strain>
    </source>
</reference>
<dbReference type="InterPro" id="IPR036271">
    <property type="entry name" value="Tet_transcr_reg_TetR-rel_C_sf"/>
</dbReference>
<dbReference type="EMBL" id="JWIR02000001">
    <property type="protein sequence ID" value="KKB43614.1"/>
    <property type="molecule type" value="Genomic_DNA"/>
</dbReference>
<evidence type="ECO:0000256" key="1">
    <source>
        <dbReference type="ARBA" id="ARBA00023015"/>
    </source>
</evidence>
<evidence type="ECO:0000313" key="7">
    <source>
        <dbReference type="Proteomes" id="UP000031563"/>
    </source>
</evidence>
<evidence type="ECO:0000256" key="3">
    <source>
        <dbReference type="ARBA" id="ARBA00023163"/>
    </source>
</evidence>
<evidence type="ECO:0000313" key="6">
    <source>
        <dbReference type="EMBL" id="KKB43614.1"/>
    </source>
</evidence>
<organism evidence="6 7">
    <name type="scientific">Bacillus thermotolerans</name>
    <name type="common">Quasibacillus thermotolerans</name>
    <dbReference type="NCBI Taxonomy" id="1221996"/>
    <lineage>
        <taxon>Bacteria</taxon>
        <taxon>Bacillati</taxon>
        <taxon>Bacillota</taxon>
        <taxon>Bacilli</taxon>
        <taxon>Bacillales</taxon>
        <taxon>Bacillaceae</taxon>
        <taxon>Bacillus</taxon>
    </lineage>
</organism>
<dbReference type="AlphaFoldDB" id="A0A0F5IDH2"/>
<keyword evidence="2 4" id="KW-0238">DNA-binding</keyword>
<dbReference type="GO" id="GO:0000976">
    <property type="term" value="F:transcription cis-regulatory region binding"/>
    <property type="evidence" value="ECO:0007669"/>
    <property type="project" value="TreeGrafter"/>
</dbReference>
<comment type="caution">
    <text evidence="6">The sequence shown here is derived from an EMBL/GenBank/DDBJ whole genome shotgun (WGS) entry which is preliminary data.</text>
</comment>
<evidence type="ECO:0000256" key="2">
    <source>
        <dbReference type="ARBA" id="ARBA00023125"/>
    </source>
</evidence>
<proteinExistence type="predicted"/>
<dbReference type="PANTHER" id="PTHR30055:SF234">
    <property type="entry name" value="HTH-TYPE TRANSCRIPTIONAL REGULATOR BETI"/>
    <property type="match status" value="1"/>
</dbReference>
<accession>A0A0F5IDH2</accession>
<dbReference type="InterPro" id="IPR009057">
    <property type="entry name" value="Homeodomain-like_sf"/>
</dbReference>
<dbReference type="STRING" id="1221996.QY95_00006"/>
<dbReference type="PROSITE" id="PS50977">
    <property type="entry name" value="HTH_TETR_2"/>
    <property type="match status" value="1"/>
</dbReference>
<dbReference type="OrthoDB" id="153047at2"/>
<gene>
    <name evidence="6" type="ORF">QY95_00006</name>
</gene>
<dbReference type="Gene3D" id="1.10.357.10">
    <property type="entry name" value="Tetracycline Repressor, domain 2"/>
    <property type="match status" value="1"/>
</dbReference>
<keyword evidence="1" id="KW-0805">Transcription regulation</keyword>
<evidence type="ECO:0000259" key="5">
    <source>
        <dbReference type="PROSITE" id="PS50977"/>
    </source>
</evidence>
<dbReference type="RefSeq" id="WP_040048265.1">
    <property type="nucleotide sequence ID" value="NZ_JWIR02000001.1"/>
</dbReference>
<name>A0A0F5IDH2_BACTR</name>
<sequence length="190" mass="21816">MARKRAFTEEELLDTAEQLIIEQGYSSFHLKKLAEHLASGARSTIYQYFANKEEIAAACMKRAMVRTVAKAEQVDEQEPLNALRDLLRMYMQEADLHAILGDVRKIDVSQSEKAAELVREVMGMHETLSDQLSRIFQQAQNEGVVRRDIPFVILASLFFQLINTPNVMQLPSEEWADYLFNIWYEGSGKK</sequence>
<dbReference type="GO" id="GO:0003700">
    <property type="term" value="F:DNA-binding transcription factor activity"/>
    <property type="evidence" value="ECO:0007669"/>
    <property type="project" value="TreeGrafter"/>
</dbReference>
<dbReference type="Proteomes" id="UP000031563">
    <property type="component" value="Unassembled WGS sequence"/>
</dbReference>
<dbReference type="InterPro" id="IPR001647">
    <property type="entry name" value="HTH_TetR"/>
</dbReference>
<feature type="domain" description="HTH tetR-type" evidence="5">
    <location>
        <begin position="6"/>
        <end position="67"/>
    </location>
</feature>
<dbReference type="SUPFAM" id="SSF48498">
    <property type="entry name" value="Tetracyclin repressor-like, C-terminal domain"/>
    <property type="match status" value="1"/>
</dbReference>
<protein>
    <recommendedName>
        <fullName evidence="5">HTH tetR-type domain-containing protein</fullName>
    </recommendedName>
</protein>
<feature type="DNA-binding region" description="H-T-H motif" evidence="4">
    <location>
        <begin position="30"/>
        <end position="49"/>
    </location>
</feature>
<keyword evidence="3" id="KW-0804">Transcription</keyword>
<dbReference type="Pfam" id="PF00440">
    <property type="entry name" value="TetR_N"/>
    <property type="match status" value="1"/>
</dbReference>
<keyword evidence="7" id="KW-1185">Reference proteome</keyword>
<evidence type="ECO:0000256" key="4">
    <source>
        <dbReference type="PROSITE-ProRule" id="PRU00335"/>
    </source>
</evidence>
<dbReference type="InterPro" id="IPR050109">
    <property type="entry name" value="HTH-type_TetR-like_transc_reg"/>
</dbReference>